<dbReference type="AlphaFoldDB" id="A0A6A3D9D1"/>
<accession>A0A6A3D9D1</accession>
<reference evidence="1 3" key="1">
    <citation type="submission" date="2018-08" db="EMBL/GenBank/DDBJ databases">
        <title>Genomic investigation of the strawberry pathogen Phytophthora fragariae indicates pathogenicity is determined by transcriptional variation in three key races.</title>
        <authorList>
            <person name="Adams T.M."/>
            <person name="Armitage A.D."/>
            <person name="Sobczyk M.K."/>
            <person name="Bates H.J."/>
            <person name="Dunwell J.M."/>
            <person name="Nellist C.F."/>
            <person name="Harrison R.J."/>
        </authorList>
    </citation>
    <scope>NUCLEOTIDE SEQUENCE [LARGE SCALE GENOMIC DNA]</scope>
    <source>
        <strain evidence="2 4">BC-23</strain>
        <strain evidence="1 3">NOV-9</strain>
    </source>
</reference>
<dbReference type="EMBL" id="QXGF01011504">
    <property type="protein sequence ID" value="KAE8916197.1"/>
    <property type="molecule type" value="Genomic_DNA"/>
</dbReference>
<dbReference type="Proteomes" id="UP000476176">
    <property type="component" value="Unassembled WGS sequence"/>
</dbReference>
<dbReference type="EMBL" id="QXGC01012820">
    <property type="protein sequence ID" value="KAE9144277.1"/>
    <property type="molecule type" value="Genomic_DNA"/>
</dbReference>
<evidence type="ECO:0000313" key="3">
    <source>
        <dbReference type="Proteomes" id="UP000429523"/>
    </source>
</evidence>
<proteinExistence type="predicted"/>
<evidence type="ECO:0000313" key="4">
    <source>
        <dbReference type="Proteomes" id="UP000476176"/>
    </source>
</evidence>
<gene>
    <name evidence="2" type="ORF">PF004_g33083</name>
    <name evidence="1" type="ORF">PF009_g33477</name>
</gene>
<sequence>MFVAMVFDSFHSKKHTLIADVSEHLLVHVERAVAVKLQTRAMDIECLVCHQVSDDKLVRAGFHYLKGSDPSGEQLVYC</sequence>
<organism evidence="1 3">
    <name type="scientific">Phytophthora fragariae</name>
    <dbReference type="NCBI Taxonomy" id="53985"/>
    <lineage>
        <taxon>Eukaryota</taxon>
        <taxon>Sar</taxon>
        <taxon>Stramenopiles</taxon>
        <taxon>Oomycota</taxon>
        <taxon>Peronosporomycetes</taxon>
        <taxon>Peronosporales</taxon>
        <taxon>Peronosporaceae</taxon>
        <taxon>Phytophthora</taxon>
    </lineage>
</organism>
<evidence type="ECO:0000313" key="1">
    <source>
        <dbReference type="EMBL" id="KAE8916197.1"/>
    </source>
</evidence>
<name>A0A6A3D9D1_9STRA</name>
<comment type="caution">
    <text evidence="1">The sequence shown here is derived from an EMBL/GenBank/DDBJ whole genome shotgun (WGS) entry which is preliminary data.</text>
</comment>
<dbReference type="Proteomes" id="UP000429523">
    <property type="component" value="Unassembled WGS sequence"/>
</dbReference>
<protein>
    <submittedName>
        <fullName evidence="1">Uncharacterized protein</fullName>
    </submittedName>
</protein>
<evidence type="ECO:0000313" key="2">
    <source>
        <dbReference type="EMBL" id="KAE9144277.1"/>
    </source>
</evidence>